<dbReference type="Proteomes" id="UP000077266">
    <property type="component" value="Unassembled WGS sequence"/>
</dbReference>
<dbReference type="Gene3D" id="3.30.465.10">
    <property type="match status" value="1"/>
</dbReference>
<feature type="domain" description="FAD-binding PCMH-type" evidence="5">
    <location>
        <begin position="11"/>
        <end position="184"/>
    </location>
</feature>
<dbReference type="AlphaFoldDB" id="A0A166B336"/>
<dbReference type="Gene3D" id="3.40.462.20">
    <property type="match status" value="1"/>
</dbReference>
<name>A0A166B336_EXIGL</name>
<keyword evidence="7" id="KW-1185">Reference proteome</keyword>
<dbReference type="Pfam" id="PF01565">
    <property type="entry name" value="FAD_binding_4"/>
    <property type="match status" value="1"/>
</dbReference>
<dbReference type="SUPFAM" id="SSF56176">
    <property type="entry name" value="FAD-binding/transporter-associated domain-like"/>
    <property type="match status" value="1"/>
</dbReference>
<dbReference type="GO" id="GO:0071949">
    <property type="term" value="F:FAD binding"/>
    <property type="evidence" value="ECO:0007669"/>
    <property type="project" value="InterPro"/>
</dbReference>
<keyword evidence="2" id="KW-0285">Flavoprotein</keyword>
<protein>
    <submittedName>
        <fullName evidence="6">FAD-binding domain-containing protein</fullName>
    </submittedName>
</protein>
<reference evidence="6 7" key="1">
    <citation type="journal article" date="2016" name="Mol. Biol. Evol.">
        <title>Comparative Genomics of Early-Diverging Mushroom-Forming Fungi Provides Insights into the Origins of Lignocellulose Decay Capabilities.</title>
        <authorList>
            <person name="Nagy L.G."/>
            <person name="Riley R."/>
            <person name="Tritt A."/>
            <person name="Adam C."/>
            <person name="Daum C."/>
            <person name="Floudas D."/>
            <person name="Sun H."/>
            <person name="Yadav J.S."/>
            <person name="Pangilinan J."/>
            <person name="Larsson K.H."/>
            <person name="Matsuura K."/>
            <person name="Barry K."/>
            <person name="Labutti K."/>
            <person name="Kuo R."/>
            <person name="Ohm R.A."/>
            <person name="Bhattacharya S.S."/>
            <person name="Shirouzu T."/>
            <person name="Yoshinaga Y."/>
            <person name="Martin F.M."/>
            <person name="Grigoriev I.V."/>
            <person name="Hibbett D.S."/>
        </authorList>
    </citation>
    <scope>NUCLEOTIDE SEQUENCE [LARGE SCALE GENOMIC DNA]</scope>
    <source>
        <strain evidence="6 7">HHB12029</strain>
    </source>
</reference>
<dbReference type="InParanoid" id="A0A166B336"/>
<dbReference type="OrthoDB" id="415825at2759"/>
<evidence type="ECO:0000313" key="7">
    <source>
        <dbReference type="Proteomes" id="UP000077266"/>
    </source>
</evidence>
<proteinExistence type="inferred from homology"/>
<evidence type="ECO:0000256" key="3">
    <source>
        <dbReference type="ARBA" id="ARBA00022827"/>
    </source>
</evidence>
<gene>
    <name evidence="6" type="ORF">EXIGLDRAFT_739342</name>
</gene>
<dbReference type="PROSITE" id="PS51387">
    <property type="entry name" value="FAD_PCMH"/>
    <property type="match status" value="1"/>
</dbReference>
<organism evidence="6 7">
    <name type="scientific">Exidia glandulosa HHB12029</name>
    <dbReference type="NCBI Taxonomy" id="1314781"/>
    <lineage>
        <taxon>Eukaryota</taxon>
        <taxon>Fungi</taxon>
        <taxon>Dikarya</taxon>
        <taxon>Basidiomycota</taxon>
        <taxon>Agaricomycotina</taxon>
        <taxon>Agaricomycetes</taxon>
        <taxon>Auriculariales</taxon>
        <taxon>Exidiaceae</taxon>
        <taxon>Exidia</taxon>
    </lineage>
</organism>
<evidence type="ECO:0000259" key="5">
    <source>
        <dbReference type="PROSITE" id="PS51387"/>
    </source>
</evidence>
<sequence length="442" mass="47658">MSKVNTYNTAYTVYPAAVVRPNSTDAVAEAVKCAVKSGVKVQPRCGGHSFADYSIGGESGSVVVDLSKLQHFEMDNTTWHAKIGGGTLLKDVTERMHANGKRAMAHGTCPQVGIGGHATIGGLGPTSRQFGAALDHIVEVEVVLANGTVTRASESFQPDLFFAIRGAASSFGIVTEFVVKTEPEPAETVHYSYNFVFGWKNMAQTFATWQKIISDPNLDRRLASQVTVSPIAMIISGSFFGSLAEYKALGFEDKLKGNATSSKVTVIDDWLGTVLNWAEGEALAIAGGLAAPFYSKSLNFRPDTLIPQDGIDALFEYFEKADKGTPIWVAIFDLEGGAINDVPLESTAYGHRDTLYYIQTYGIGIIQLSETTKNYLNGINDVIKAHMPGVDFGAYAGYVDPLLGDDAQRQYFGTNLPKLQAVKAAVDPTEVFWNPQSIKPKA</sequence>
<evidence type="ECO:0000256" key="2">
    <source>
        <dbReference type="ARBA" id="ARBA00022630"/>
    </source>
</evidence>
<dbReference type="STRING" id="1314781.A0A166B336"/>
<dbReference type="PANTHER" id="PTHR42973:SF17">
    <property type="entry name" value="OXIDASE, PUTATIVE (AFU_ORTHOLOGUE AFUA_6G14340)-RELATED"/>
    <property type="match status" value="1"/>
</dbReference>
<evidence type="ECO:0000256" key="4">
    <source>
        <dbReference type="ARBA" id="ARBA00023002"/>
    </source>
</evidence>
<accession>A0A166B336</accession>
<keyword evidence="4" id="KW-0560">Oxidoreductase</keyword>
<dbReference type="InterPro" id="IPR016169">
    <property type="entry name" value="FAD-bd_PCMH_sub2"/>
</dbReference>
<dbReference type="InterPro" id="IPR006094">
    <property type="entry name" value="Oxid_FAD_bind_N"/>
</dbReference>
<evidence type="ECO:0000313" key="6">
    <source>
        <dbReference type="EMBL" id="KZV97469.1"/>
    </source>
</evidence>
<comment type="similarity">
    <text evidence="1">Belongs to the oxygen-dependent FAD-linked oxidoreductase family.</text>
</comment>
<dbReference type="InterPro" id="IPR016166">
    <property type="entry name" value="FAD-bd_PCMH"/>
</dbReference>
<dbReference type="PANTHER" id="PTHR42973">
    <property type="entry name" value="BINDING OXIDOREDUCTASE, PUTATIVE (AFU_ORTHOLOGUE AFUA_1G17690)-RELATED"/>
    <property type="match status" value="1"/>
</dbReference>
<keyword evidence="3" id="KW-0274">FAD</keyword>
<dbReference type="EMBL" id="KV425930">
    <property type="protein sequence ID" value="KZV97469.1"/>
    <property type="molecule type" value="Genomic_DNA"/>
</dbReference>
<dbReference type="GO" id="GO:0016491">
    <property type="term" value="F:oxidoreductase activity"/>
    <property type="evidence" value="ECO:0007669"/>
    <property type="project" value="UniProtKB-KW"/>
</dbReference>
<dbReference type="InterPro" id="IPR012951">
    <property type="entry name" value="BBE"/>
</dbReference>
<dbReference type="InterPro" id="IPR036318">
    <property type="entry name" value="FAD-bd_PCMH-like_sf"/>
</dbReference>
<dbReference type="InterPro" id="IPR050416">
    <property type="entry name" value="FAD-linked_Oxidoreductase"/>
</dbReference>
<dbReference type="Pfam" id="PF08031">
    <property type="entry name" value="BBE"/>
    <property type="match status" value="1"/>
</dbReference>
<evidence type="ECO:0000256" key="1">
    <source>
        <dbReference type="ARBA" id="ARBA00005466"/>
    </source>
</evidence>